<comment type="subunit">
    <text evidence="6">Part of the FGAM synthase complex composed of 1 PurL, 1 PurQ and 2 PurS subunits.</text>
</comment>
<keyword evidence="1 6" id="KW-0963">Cytoplasm</keyword>
<dbReference type="EMBL" id="CP137624">
    <property type="protein sequence ID" value="WPK13659.1"/>
    <property type="molecule type" value="Genomic_DNA"/>
</dbReference>
<dbReference type="HAMAP" id="MF_01926">
    <property type="entry name" value="PurS"/>
    <property type="match status" value="1"/>
</dbReference>
<dbReference type="InterPro" id="IPR003850">
    <property type="entry name" value="PurS"/>
</dbReference>
<keyword evidence="3 6" id="KW-0547">Nucleotide-binding</keyword>
<dbReference type="GO" id="GO:0004642">
    <property type="term" value="F:phosphoribosylformylglycinamidine synthase activity"/>
    <property type="evidence" value="ECO:0007669"/>
    <property type="project" value="UniProtKB-EC"/>
</dbReference>
<dbReference type="NCBIfam" id="NF004630">
    <property type="entry name" value="PRK05974.1"/>
    <property type="match status" value="1"/>
</dbReference>
<comment type="pathway">
    <text evidence="6">Purine metabolism; IMP biosynthesis via de novo pathway; 5-amino-1-(5-phospho-D-ribosyl)imidazole from N(2)-formyl-N(1)-(5-phospho-D-ribosyl)glycinamide: step 1/2.</text>
</comment>
<name>A0ABZ0RZH4_9BACI</name>
<evidence type="ECO:0000256" key="4">
    <source>
        <dbReference type="ARBA" id="ARBA00022755"/>
    </source>
</evidence>
<evidence type="ECO:0000313" key="7">
    <source>
        <dbReference type="EMBL" id="WPK13659.1"/>
    </source>
</evidence>
<protein>
    <recommendedName>
        <fullName evidence="6">Phosphoribosylformylglycinamidine synthase subunit PurS</fullName>
        <shortName evidence="6">FGAM synthase</shortName>
        <ecNumber evidence="6">6.3.5.3</ecNumber>
    </recommendedName>
    <alternativeName>
        <fullName evidence="6">Formylglycinamide ribonucleotide amidotransferase subunit III</fullName>
        <shortName evidence="6">FGAR amidotransferase III</shortName>
        <shortName evidence="6">FGAR-AT III</shortName>
    </alternativeName>
    <alternativeName>
        <fullName evidence="6">Phosphoribosylformylglycinamidine synthase subunit III</fullName>
    </alternativeName>
</protein>
<keyword evidence="2 6" id="KW-0436">Ligase</keyword>
<comment type="function">
    <text evidence="6">Part of the phosphoribosylformylglycinamidine synthase complex involved in the purines biosynthetic pathway. Catalyzes the ATP-dependent conversion of formylglycinamide ribonucleotide (FGAR) and glutamine to yield formylglycinamidine ribonucleotide (FGAM) and glutamate. The FGAM synthase complex is composed of three subunits. PurQ produces an ammonia molecule by converting glutamine to glutamate. PurL transfers the ammonia molecule to FGAR to form FGAM in an ATP-dependent manner. PurS interacts with PurQ and PurL and is thought to assist in the transfer of the ammonia molecule from PurQ to PurL.</text>
</comment>
<accession>A0ABZ0RZH4</accession>
<comment type="catalytic activity">
    <reaction evidence="6">
        <text>N(2)-formyl-N(1)-(5-phospho-beta-D-ribosyl)glycinamide + L-glutamine + ATP + H2O = 2-formamido-N(1)-(5-O-phospho-beta-D-ribosyl)acetamidine + L-glutamate + ADP + phosphate + H(+)</text>
        <dbReference type="Rhea" id="RHEA:17129"/>
        <dbReference type="ChEBI" id="CHEBI:15377"/>
        <dbReference type="ChEBI" id="CHEBI:15378"/>
        <dbReference type="ChEBI" id="CHEBI:29985"/>
        <dbReference type="ChEBI" id="CHEBI:30616"/>
        <dbReference type="ChEBI" id="CHEBI:43474"/>
        <dbReference type="ChEBI" id="CHEBI:58359"/>
        <dbReference type="ChEBI" id="CHEBI:147286"/>
        <dbReference type="ChEBI" id="CHEBI:147287"/>
        <dbReference type="ChEBI" id="CHEBI:456216"/>
        <dbReference type="EC" id="6.3.5.3"/>
    </reaction>
</comment>
<dbReference type="PANTHER" id="PTHR34696:SF1">
    <property type="entry name" value="PHOSPHORIBOSYLFORMYLGLYCINAMIDINE SYNTHASE SUBUNIT PURS"/>
    <property type="match status" value="1"/>
</dbReference>
<reference evidence="7 8" key="1">
    <citation type="submission" date="2023-09" db="EMBL/GenBank/DDBJ databases">
        <authorList>
            <person name="Page C.A."/>
            <person name="Perez-Diaz I.M."/>
        </authorList>
    </citation>
    <scope>NUCLEOTIDE SEQUENCE [LARGE SCALE GENOMIC DNA]</scope>
    <source>
        <strain evidence="7 8">Ll15</strain>
    </source>
</reference>
<sequence>MKKVKIYVTLKESILDPQGSAVQGSLKKIGYEEVADLRIGKYLELTIGETTRDIDTIVKEMCEKVLTNTVIENYRYEVEEA</sequence>
<organism evidence="7 8">
    <name type="scientific">Lysinibacillus louembei</name>
    <dbReference type="NCBI Taxonomy" id="1470088"/>
    <lineage>
        <taxon>Bacteria</taxon>
        <taxon>Bacillati</taxon>
        <taxon>Bacillota</taxon>
        <taxon>Bacilli</taxon>
        <taxon>Bacillales</taxon>
        <taxon>Bacillaceae</taxon>
        <taxon>Lysinibacillus</taxon>
    </lineage>
</organism>
<keyword evidence="5 6" id="KW-0067">ATP-binding</keyword>
<dbReference type="Gene3D" id="3.30.1280.10">
    <property type="entry name" value="Phosphoribosylformylglycinamidine synthase subunit PurS"/>
    <property type="match status" value="1"/>
</dbReference>
<gene>
    <name evidence="6 7" type="primary">purS</name>
    <name evidence="7" type="ORF">R6U77_08365</name>
</gene>
<evidence type="ECO:0000256" key="5">
    <source>
        <dbReference type="ARBA" id="ARBA00022840"/>
    </source>
</evidence>
<dbReference type="Proteomes" id="UP001322664">
    <property type="component" value="Chromosome"/>
</dbReference>
<dbReference type="EC" id="6.3.5.3" evidence="6"/>
<dbReference type="SUPFAM" id="SSF82697">
    <property type="entry name" value="PurS-like"/>
    <property type="match status" value="1"/>
</dbReference>
<proteinExistence type="inferred from homology"/>
<evidence type="ECO:0000256" key="2">
    <source>
        <dbReference type="ARBA" id="ARBA00022598"/>
    </source>
</evidence>
<dbReference type="InterPro" id="IPR036604">
    <property type="entry name" value="PurS-like_sf"/>
</dbReference>
<evidence type="ECO:0000313" key="8">
    <source>
        <dbReference type="Proteomes" id="UP001322664"/>
    </source>
</evidence>
<evidence type="ECO:0000256" key="6">
    <source>
        <dbReference type="HAMAP-Rule" id="MF_01926"/>
    </source>
</evidence>
<comment type="similarity">
    <text evidence="6">Belongs to the PurS family.</text>
</comment>
<dbReference type="PANTHER" id="PTHR34696">
    <property type="entry name" value="PHOSPHORIBOSYLFORMYLGLYCINAMIDINE SYNTHASE SUBUNIT PURS"/>
    <property type="match status" value="1"/>
</dbReference>
<comment type="subcellular location">
    <subcellularLocation>
        <location evidence="6">Cytoplasm</location>
    </subcellularLocation>
</comment>
<keyword evidence="8" id="KW-1185">Reference proteome</keyword>
<dbReference type="RefSeq" id="WP_293923911.1">
    <property type="nucleotide sequence ID" value="NZ_CP137624.1"/>
</dbReference>
<keyword evidence="4 6" id="KW-0658">Purine biosynthesis</keyword>
<dbReference type="NCBIfam" id="TIGR00302">
    <property type="entry name" value="phosphoribosylformylglycinamidine synthase subunit PurS"/>
    <property type="match status" value="1"/>
</dbReference>
<evidence type="ECO:0000256" key="3">
    <source>
        <dbReference type="ARBA" id="ARBA00022741"/>
    </source>
</evidence>
<dbReference type="Pfam" id="PF02700">
    <property type="entry name" value="PurS"/>
    <property type="match status" value="1"/>
</dbReference>
<evidence type="ECO:0000256" key="1">
    <source>
        <dbReference type="ARBA" id="ARBA00022490"/>
    </source>
</evidence>